<dbReference type="AlphaFoldDB" id="A0A1F7RDI0"/>
<reference evidence="2 3" key="1">
    <citation type="journal article" date="2016" name="Nat. Commun.">
        <title>Thousands of microbial genomes shed light on interconnected biogeochemical processes in an aquifer system.</title>
        <authorList>
            <person name="Anantharaman K."/>
            <person name="Brown C.T."/>
            <person name="Hug L.A."/>
            <person name="Sharon I."/>
            <person name="Castelle C.J."/>
            <person name="Probst A.J."/>
            <person name="Thomas B.C."/>
            <person name="Singh A."/>
            <person name="Wilkins M.J."/>
            <person name="Karaoz U."/>
            <person name="Brodie E.L."/>
            <person name="Williams K.H."/>
            <person name="Hubbard S.S."/>
            <person name="Banfield J.F."/>
        </authorList>
    </citation>
    <scope>NUCLEOTIDE SEQUENCE [LARGE SCALE GENOMIC DNA]</scope>
</reference>
<organism evidence="2 3">
    <name type="scientific">Candidatus Schekmanbacteria bacterium GWA2_38_11</name>
    <dbReference type="NCBI Taxonomy" id="1817876"/>
    <lineage>
        <taxon>Bacteria</taxon>
        <taxon>Candidatus Schekmaniibacteriota</taxon>
    </lineage>
</organism>
<evidence type="ECO:0000259" key="1">
    <source>
        <dbReference type="Pfam" id="PF00534"/>
    </source>
</evidence>
<dbReference type="InterPro" id="IPR050194">
    <property type="entry name" value="Glycosyltransferase_grp1"/>
</dbReference>
<dbReference type="Gene3D" id="3.40.50.2000">
    <property type="entry name" value="Glycogen Phosphorylase B"/>
    <property type="match status" value="2"/>
</dbReference>
<name>A0A1F7RDI0_9BACT</name>
<comment type="caution">
    <text evidence="2">The sequence shown here is derived from an EMBL/GenBank/DDBJ whole genome shotgun (WGS) entry which is preliminary data.</text>
</comment>
<evidence type="ECO:0000313" key="3">
    <source>
        <dbReference type="Proteomes" id="UP000178526"/>
    </source>
</evidence>
<dbReference type="SUPFAM" id="SSF53756">
    <property type="entry name" value="UDP-Glycosyltransferase/glycogen phosphorylase"/>
    <property type="match status" value="1"/>
</dbReference>
<protein>
    <recommendedName>
        <fullName evidence="1">Glycosyl transferase family 1 domain-containing protein</fullName>
    </recommendedName>
</protein>
<dbReference type="InterPro" id="IPR001296">
    <property type="entry name" value="Glyco_trans_1"/>
</dbReference>
<sequence>MTKIAVVDLLFNWPPDGGARVDVKEVLTRLSKYHQVTLFVPDFPKGFPRGKIQGNFPFDIKKINFNIATFNFIEVTRKIKREITLYSPDFLLITDDWFLKPYIVNALKEFNPILRIYAYENLCLLSYGIKFIDGKSCDFWYLKNPFKCTMCAMKWLLKTRARYLSFLHLTSLSFSPTYYMAVKNSLSNASKIIVYNKKIKEFIDEYNQNCIIIPSGVDTSFFIPSDNHAKGGKKPVYFFSPGRLNNPIKGASFLLQACDRLWEKRKDFKLLLTTDAVSNRDYIITANWENHDSLPAIYNNSDICIVPSLWEEPFGIVAVEAMSCGKPVIASGVGGLKDIVEDGKTGFTVLPGDINALAEKIELLMNNPELRVQMGKEGRKKAQEKYCWDVIVEKYYKPLFESKP</sequence>
<dbReference type="Pfam" id="PF00534">
    <property type="entry name" value="Glycos_transf_1"/>
    <property type="match status" value="1"/>
</dbReference>
<dbReference type="GO" id="GO:0016757">
    <property type="term" value="F:glycosyltransferase activity"/>
    <property type="evidence" value="ECO:0007669"/>
    <property type="project" value="InterPro"/>
</dbReference>
<accession>A0A1F7RDI0</accession>
<dbReference type="Proteomes" id="UP000178526">
    <property type="component" value="Unassembled WGS sequence"/>
</dbReference>
<evidence type="ECO:0000313" key="2">
    <source>
        <dbReference type="EMBL" id="OGL39589.1"/>
    </source>
</evidence>
<dbReference type="EMBL" id="MGDB01000115">
    <property type="protein sequence ID" value="OGL39589.1"/>
    <property type="molecule type" value="Genomic_DNA"/>
</dbReference>
<dbReference type="CDD" id="cd03801">
    <property type="entry name" value="GT4_PimA-like"/>
    <property type="match status" value="1"/>
</dbReference>
<dbReference type="PANTHER" id="PTHR45947:SF3">
    <property type="entry name" value="SULFOQUINOVOSYL TRANSFERASE SQD2"/>
    <property type="match status" value="1"/>
</dbReference>
<feature type="domain" description="Glycosyl transferase family 1" evidence="1">
    <location>
        <begin position="233"/>
        <end position="380"/>
    </location>
</feature>
<gene>
    <name evidence="2" type="ORF">A2042_07605</name>
</gene>
<proteinExistence type="predicted"/>
<dbReference type="PANTHER" id="PTHR45947">
    <property type="entry name" value="SULFOQUINOVOSYL TRANSFERASE SQD2"/>
    <property type="match status" value="1"/>
</dbReference>